<dbReference type="EMBL" id="OZ035844">
    <property type="protein sequence ID" value="CAL1597752.1"/>
    <property type="molecule type" value="Genomic_DNA"/>
</dbReference>
<gene>
    <name evidence="2" type="ORF">KC01_LOCUS26238</name>
</gene>
<sequence>MHSIQTSFTLRSQSHQSRSNKLSALSSSSHLPTSSLTLPPRSSRSSPQKLILIVYRRPSIVSSRSSQATPHLHRPQFRESHRDSLPKSILRSRSMSSLQNLLSFTYPRRHPLRSETLLISSPLMSTLRATLHLLSPHLGRLIITRLTNRRTLAPLPTISPSSPNYISSIDVISFSVSSLPSATVTSDPTTNLSPSAFVLLHLTRVMSGVAGAFLPHHFFSRITIKDPVIPLSLYTIFSPFKSPKALTDLLGNSLSRKHVDNSVTQSKISLPIPVFISFSSSHSSFLTRIQHRLHQTLFTLSTGSPRNHKLPMKDHLSLNRASHANLHGSSIYSPPHDAMSYSTGLISSFLTPSPYHHSPHRKSILITTESLLPFNRNPPHHYRQVQSYTLSRISLPRSTFSSSCLTRIFSPGPTYPRLSTPSLQDSLPSPPSRRPYRYTSSLSYETFI</sequence>
<feature type="region of interest" description="Disordered" evidence="1">
    <location>
        <begin position="64"/>
        <end position="85"/>
    </location>
</feature>
<evidence type="ECO:0000256" key="1">
    <source>
        <dbReference type="SAM" id="MobiDB-lite"/>
    </source>
</evidence>
<feature type="compositionally biased region" description="Polar residues" evidence="1">
    <location>
        <begin position="1"/>
        <end position="16"/>
    </location>
</feature>
<dbReference type="AlphaFoldDB" id="A0AAV2L5Z2"/>
<evidence type="ECO:0000313" key="2">
    <source>
        <dbReference type="EMBL" id="CAL1597752.1"/>
    </source>
</evidence>
<feature type="region of interest" description="Disordered" evidence="1">
    <location>
        <begin position="416"/>
        <end position="448"/>
    </location>
</feature>
<reference evidence="2 3" key="1">
    <citation type="submission" date="2024-04" db="EMBL/GenBank/DDBJ databases">
        <authorList>
            <person name="Waldvogel A.-M."/>
            <person name="Schoenle A."/>
        </authorList>
    </citation>
    <scope>NUCLEOTIDE SEQUENCE [LARGE SCALE GENOMIC DNA]</scope>
</reference>
<feature type="compositionally biased region" description="Basic and acidic residues" evidence="1">
    <location>
        <begin position="76"/>
        <end position="85"/>
    </location>
</feature>
<evidence type="ECO:0000313" key="3">
    <source>
        <dbReference type="Proteomes" id="UP001497482"/>
    </source>
</evidence>
<feature type="compositionally biased region" description="Low complexity" evidence="1">
    <location>
        <begin position="437"/>
        <end position="448"/>
    </location>
</feature>
<organism evidence="2 3">
    <name type="scientific">Knipowitschia caucasica</name>
    <name type="common">Caucasian dwarf goby</name>
    <name type="synonym">Pomatoschistus caucasicus</name>
    <dbReference type="NCBI Taxonomy" id="637954"/>
    <lineage>
        <taxon>Eukaryota</taxon>
        <taxon>Metazoa</taxon>
        <taxon>Chordata</taxon>
        <taxon>Craniata</taxon>
        <taxon>Vertebrata</taxon>
        <taxon>Euteleostomi</taxon>
        <taxon>Actinopterygii</taxon>
        <taxon>Neopterygii</taxon>
        <taxon>Teleostei</taxon>
        <taxon>Neoteleostei</taxon>
        <taxon>Acanthomorphata</taxon>
        <taxon>Gobiaria</taxon>
        <taxon>Gobiiformes</taxon>
        <taxon>Gobioidei</taxon>
        <taxon>Gobiidae</taxon>
        <taxon>Gobiinae</taxon>
        <taxon>Knipowitschia</taxon>
    </lineage>
</organism>
<feature type="compositionally biased region" description="Low complexity" evidence="1">
    <location>
        <begin position="17"/>
        <end position="44"/>
    </location>
</feature>
<keyword evidence="3" id="KW-1185">Reference proteome</keyword>
<dbReference type="Proteomes" id="UP001497482">
    <property type="component" value="Chromosome 22"/>
</dbReference>
<proteinExistence type="predicted"/>
<feature type="region of interest" description="Disordered" evidence="1">
    <location>
        <begin position="1"/>
        <end position="44"/>
    </location>
</feature>
<accession>A0AAV2L5Z2</accession>
<protein>
    <submittedName>
        <fullName evidence="2">Uncharacterized protein</fullName>
    </submittedName>
</protein>
<name>A0AAV2L5Z2_KNICA</name>